<evidence type="ECO:0000256" key="1">
    <source>
        <dbReference type="SAM" id="Phobius"/>
    </source>
</evidence>
<feature type="transmembrane region" description="Helical" evidence="1">
    <location>
        <begin position="106"/>
        <end position="132"/>
    </location>
</feature>
<proteinExistence type="predicted"/>
<sequence>MLSSRVIVLTFLERRSAHTLAGAVFRRPLRLLLPILFSLALPSIVGAAGGFKNAQRLSEITANSAAIPPAVFPNFLEYFNSIFTLFFDTQPYKSDRGIAYTPLSGLSWVIPVIFSQSFTVYVFAALLPFISLRAKVWGFPGFIIVTYWLGSWAWYNLTALQLAEFTLVYLPLAQSKRKLYIPPAILLVLGLALKWAWASNPAHRNDEYIYHTDKSYGGLNRYLNANLQPYPRVDDFFVVAGSMALLDLNAVAQRIFANPVFRYLGRISFMLFLTSGTVCLALGSKLTVVLRDQRGMTSESSILAALFFACIPLSLVVAEICYWLVEWPSFVAARWLFRWIRV</sequence>
<accession>A0A316UM76</accession>
<keyword evidence="3" id="KW-1185">Reference proteome</keyword>
<dbReference type="AlphaFoldDB" id="A0A316UM76"/>
<keyword evidence="1" id="KW-0472">Membrane</keyword>
<dbReference type="RefSeq" id="XP_025360979.1">
    <property type="nucleotide sequence ID" value="XM_025506654.1"/>
</dbReference>
<dbReference type="STRING" id="1569628.A0A316UM76"/>
<dbReference type="OrthoDB" id="3363151at2759"/>
<dbReference type="Proteomes" id="UP000245884">
    <property type="component" value="Unassembled WGS sequence"/>
</dbReference>
<keyword evidence="1" id="KW-1133">Transmembrane helix</keyword>
<evidence type="ECO:0000313" key="3">
    <source>
        <dbReference type="Proteomes" id="UP000245884"/>
    </source>
</evidence>
<feature type="transmembrane region" description="Helical" evidence="1">
    <location>
        <begin position="269"/>
        <end position="290"/>
    </location>
</feature>
<organism evidence="2 3">
    <name type="scientific">Jaminaea rosea</name>
    <dbReference type="NCBI Taxonomy" id="1569628"/>
    <lineage>
        <taxon>Eukaryota</taxon>
        <taxon>Fungi</taxon>
        <taxon>Dikarya</taxon>
        <taxon>Basidiomycota</taxon>
        <taxon>Ustilaginomycotina</taxon>
        <taxon>Exobasidiomycetes</taxon>
        <taxon>Microstromatales</taxon>
        <taxon>Microstromatales incertae sedis</taxon>
        <taxon>Jaminaea</taxon>
    </lineage>
</organism>
<reference evidence="2 3" key="1">
    <citation type="journal article" date="2018" name="Mol. Biol. Evol.">
        <title>Broad Genomic Sampling Reveals a Smut Pathogenic Ancestry of the Fungal Clade Ustilaginomycotina.</title>
        <authorList>
            <person name="Kijpornyongpan T."/>
            <person name="Mondo S.J."/>
            <person name="Barry K."/>
            <person name="Sandor L."/>
            <person name="Lee J."/>
            <person name="Lipzen A."/>
            <person name="Pangilinan J."/>
            <person name="LaButti K."/>
            <person name="Hainaut M."/>
            <person name="Henrissat B."/>
            <person name="Grigoriev I.V."/>
            <person name="Spatafora J.W."/>
            <person name="Aime M.C."/>
        </authorList>
    </citation>
    <scope>NUCLEOTIDE SEQUENCE [LARGE SCALE GENOMIC DNA]</scope>
    <source>
        <strain evidence="2 3">MCA 5214</strain>
    </source>
</reference>
<dbReference type="EMBL" id="KZ819672">
    <property type="protein sequence ID" value="PWN26367.1"/>
    <property type="molecule type" value="Genomic_DNA"/>
</dbReference>
<keyword evidence="1" id="KW-0812">Transmembrane</keyword>
<protein>
    <submittedName>
        <fullName evidence="2">Uncharacterized protein</fullName>
    </submittedName>
</protein>
<dbReference type="GeneID" id="37028477"/>
<evidence type="ECO:0000313" key="2">
    <source>
        <dbReference type="EMBL" id="PWN26367.1"/>
    </source>
</evidence>
<feature type="transmembrane region" description="Helical" evidence="1">
    <location>
        <begin position="179"/>
        <end position="197"/>
    </location>
</feature>
<gene>
    <name evidence="2" type="ORF">BDZ90DRAFT_233499</name>
</gene>
<name>A0A316UM76_9BASI</name>
<feature type="transmembrane region" description="Helical" evidence="1">
    <location>
        <begin position="31"/>
        <end position="51"/>
    </location>
</feature>
<feature type="transmembrane region" description="Helical" evidence="1">
    <location>
        <begin position="302"/>
        <end position="325"/>
    </location>
</feature>